<dbReference type="STRING" id="1469144.LI90_1552"/>
<dbReference type="EMBL" id="LAXD01000001">
    <property type="protein sequence ID" value="KWW99912.1"/>
    <property type="molecule type" value="Genomic_DNA"/>
</dbReference>
<name>A0A132MPZ7_9ACTN</name>
<evidence type="ECO:0000259" key="2">
    <source>
        <dbReference type="PROSITE" id="PS51898"/>
    </source>
</evidence>
<dbReference type="GO" id="GO:0003677">
    <property type="term" value="F:DNA binding"/>
    <property type="evidence" value="ECO:0007669"/>
    <property type="project" value="InterPro"/>
</dbReference>
<organism evidence="3 4">
    <name type="scientific">Carbonactinospora thermoautotrophica</name>
    <dbReference type="NCBI Taxonomy" id="1469144"/>
    <lineage>
        <taxon>Bacteria</taxon>
        <taxon>Bacillati</taxon>
        <taxon>Actinomycetota</taxon>
        <taxon>Actinomycetes</taxon>
        <taxon>Kitasatosporales</taxon>
        <taxon>Carbonactinosporaceae</taxon>
        <taxon>Carbonactinospora</taxon>
    </lineage>
</organism>
<dbReference type="Proteomes" id="UP000070188">
    <property type="component" value="Unassembled WGS sequence"/>
</dbReference>
<dbReference type="CDD" id="cd00397">
    <property type="entry name" value="DNA_BRE_C"/>
    <property type="match status" value="1"/>
</dbReference>
<feature type="domain" description="Tyr recombinase" evidence="2">
    <location>
        <begin position="1"/>
        <end position="145"/>
    </location>
</feature>
<sequence>MFLATGLRLSGVARLLVEDVDLPARRIRTIAKGGHEIRVPIDSKTALSIDRYLDAREKHPLAHLPELWLGARGHGALTSIGVYRAIKRRYPNVHPHRFRHTFADRWLARGGSEQDLMEIAGWRTHDMLRRYTAANRRERALTNYDRVNPLGGL</sequence>
<proteinExistence type="predicted"/>
<evidence type="ECO:0000313" key="4">
    <source>
        <dbReference type="Proteomes" id="UP000070188"/>
    </source>
</evidence>
<protein>
    <submittedName>
        <fullName evidence="3">Integrase family protein</fullName>
    </submittedName>
</protein>
<dbReference type="PANTHER" id="PTHR30349">
    <property type="entry name" value="PHAGE INTEGRASE-RELATED"/>
    <property type="match status" value="1"/>
</dbReference>
<gene>
    <name evidence="3" type="ORF">LI90_1552</name>
</gene>
<dbReference type="PATRIC" id="fig|1469144.10.peg.1697"/>
<keyword evidence="4" id="KW-1185">Reference proteome</keyword>
<comment type="caution">
    <text evidence="3">The sequence shown here is derived from an EMBL/GenBank/DDBJ whole genome shotgun (WGS) entry which is preliminary data.</text>
</comment>
<evidence type="ECO:0000313" key="3">
    <source>
        <dbReference type="EMBL" id="KWW99912.1"/>
    </source>
</evidence>
<dbReference type="InterPro" id="IPR002104">
    <property type="entry name" value="Integrase_catalytic"/>
</dbReference>
<dbReference type="Gene3D" id="1.10.443.10">
    <property type="entry name" value="Intergrase catalytic core"/>
    <property type="match status" value="1"/>
</dbReference>
<dbReference type="InterPro" id="IPR013762">
    <property type="entry name" value="Integrase-like_cat_sf"/>
</dbReference>
<accession>A0A132MPZ7</accession>
<evidence type="ECO:0000256" key="1">
    <source>
        <dbReference type="ARBA" id="ARBA00023172"/>
    </source>
</evidence>
<dbReference type="AlphaFoldDB" id="A0A132MPZ7"/>
<keyword evidence="1" id="KW-0233">DNA recombination</keyword>
<dbReference type="SUPFAM" id="SSF56349">
    <property type="entry name" value="DNA breaking-rejoining enzymes"/>
    <property type="match status" value="1"/>
</dbReference>
<dbReference type="PANTHER" id="PTHR30349:SF81">
    <property type="entry name" value="TYROSINE RECOMBINASE XERC"/>
    <property type="match status" value="1"/>
</dbReference>
<reference evidence="4" key="1">
    <citation type="submission" date="2015-04" db="EMBL/GenBank/DDBJ databases">
        <title>Physiological reanalysis, assessment of diazotrophy, and genome sequences of multiple isolates of Streptomyces thermoautotrophicus.</title>
        <authorList>
            <person name="MacKellar D.C."/>
            <person name="Lieber L."/>
            <person name="Norman J."/>
            <person name="Bolger A."/>
            <person name="Tobin C."/>
            <person name="Murray J.W."/>
            <person name="Chang R."/>
            <person name="Ford T."/>
            <person name="Nguyen P.Q."/>
            <person name="Woodward J."/>
            <person name="Permingeat H."/>
            <person name="Joshi N.S."/>
            <person name="Silver P.A."/>
            <person name="Usadel B."/>
            <person name="Rutherford A.W."/>
            <person name="Friesen M."/>
            <person name="Prell J."/>
        </authorList>
    </citation>
    <scope>NUCLEOTIDE SEQUENCE [LARGE SCALE GENOMIC DNA]</scope>
    <source>
        <strain evidence="4">H1</strain>
    </source>
</reference>
<dbReference type="GO" id="GO:0006310">
    <property type="term" value="P:DNA recombination"/>
    <property type="evidence" value="ECO:0007669"/>
    <property type="project" value="UniProtKB-KW"/>
</dbReference>
<dbReference type="GO" id="GO:0015074">
    <property type="term" value="P:DNA integration"/>
    <property type="evidence" value="ECO:0007669"/>
    <property type="project" value="InterPro"/>
</dbReference>
<dbReference type="PROSITE" id="PS51898">
    <property type="entry name" value="TYR_RECOMBINASE"/>
    <property type="match status" value="1"/>
</dbReference>
<dbReference type="Pfam" id="PF00589">
    <property type="entry name" value="Phage_integrase"/>
    <property type="match status" value="1"/>
</dbReference>
<dbReference type="InterPro" id="IPR050090">
    <property type="entry name" value="Tyrosine_recombinase_XerCD"/>
</dbReference>
<dbReference type="InterPro" id="IPR011010">
    <property type="entry name" value="DNA_brk_join_enz"/>
</dbReference>